<dbReference type="OrthoDB" id="9782387at2"/>
<dbReference type="SFLD" id="SFLDF00299">
    <property type="entry name" value="anaerobic_ribonucleoside-triph"/>
    <property type="match status" value="1"/>
</dbReference>
<proteinExistence type="inferred from homology"/>
<comment type="similarity">
    <text evidence="3 12">Belongs to the organic radical-activating enzymes family.</text>
</comment>
<dbReference type="Gene3D" id="3.20.20.70">
    <property type="entry name" value="Aldolase class I"/>
    <property type="match status" value="1"/>
</dbReference>
<evidence type="ECO:0000313" key="13">
    <source>
        <dbReference type="EMBL" id="RXZ62307.1"/>
    </source>
</evidence>
<dbReference type="InterPro" id="IPR012837">
    <property type="entry name" value="NrdG"/>
</dbReference>
<dbReference type="GO" id="GO:0043365">
    <property type="term" value="F:[formate-C-acetyltransferase]-activating enzyme activity"/>
    <property type="evidence" value="ECO:0007669"/>
    <property type="project" value="InterPro"/>
</dbReference>
<evidence type="ECO:0000256" key="6">
    <source>
        <dbReference type="ARBA" id="ARBA00022691"/>
    </source>
</evidence>
<comment type="catalytic activity">
    <reaction evidence="11">
        <text>glycyl-[protein] + reduced [flavodoxin] + S-adenosyl-L-methionine = glycin-2-yl radical-[protein] + semiquinone [flavodoxin] + 5'-deoxyadenosine + L-methionine + H(+)</text>
        <dbReference type="Rhea" id="RHEA:61976"/>
        <dbReference type="Rhea" id="RHEA-COMP:10622"/>
        <dbReference type="Rhea" id="RHEA-COMP:14480"/>
        <dbReference type="Rhea" id="RHEA-COMP:15993"/>
        <dbReference type="Rhea" id="RHEA-COMP:15994"/>
        <dbReference type="ChEBI" id="CHEBI:15378"/>
        <dbReference type="ChEBI" id="CHEBI:17319"/>
        <dbReference type="ChEBI" id="CHEBI:29947"/>
        <dbReference type="ChEBI" id="CHEBI:32722"/>
        <dbReference type="ChEBI" id="CHEBI:57618"/>
        <dbReference type="ChEBI" id="CHEBI:57844"/>
        <dbReference type="ChEBI" id="CHEBI:59789"/>
        <dbReference type="ChEBI" id="CHEBI:140311"/>
    </reaction>
</comment>
<dbReference type="InterPro" id="IPR013785">
    <property type="entry name" value="Aldolase_TIM"/>
</dbReference>
<evidence type="ECO:0000256" key="1">
    <source>
        <dbReference type="ARBA" id="ARBA00001966"/>
    </source>
</evidence>
<dbReference type="GO" id="GO:0046872">
    <property type="term" value="F:metal ion binding"/>
    <property type="evidence" value="ECO:0007669"/>
    <property type="project" value="UniProtKB-KW"/>
</dbReference>
<dbReference type="GO" id="GO:0051539">
    <property type="term" value="F:4 iron, 4 sulfur cluster binding"/>
    <property type="evidence" value="ECO:0007669"/>
    <property type="project" value="UniProtKB-KW"/>
</dbReference>
<keyword evidence="14" id="KW-1185">Reference proteome</keyword>
<name>A0A4Q2KE91_9FIRM</name>
<dbReference type="SUPFAM" id="SSF102114">
    <property type="entry name" value="Radical SAM enzymes"/>
    <property type="match status" value="1"/>
</dbReference>
<dbReference type="EC" id="1.97.1.-" evidence="12"/>
<protein>
    <recommendedName>
        <fullName evidence="4 12">Anaerobic ribonucleoside-triphosphate reductase-activating protein</fullName>
        <ecNumber evidence="12">1.97.1.-</ecNumber>
    </recommendedName>
</protein>
<evidence type="ECO:0000256" key="10">
    <source>
        <dbReference type="ARBA" id="ARBA00023014"/>
    </source>
</evidence>
<dbReference type="InterPro" id="IPR007197">
    <property type="entry name" value="rSAM"/>
</dbReference>
<dbReference type="Pfam" id="PF13353">
    <property type="entry name" value="Fer4_12"/>
    <property type="match status" value="1"/>
</dbReference>
<dbReference type="PROSITE" id="PS01087">
    <property type="entry name" value="RADICAL_ACTIVATING"/>
    <property type="match status" value="1"/>
</dbReference>
<keyword evidence="6" id="KW-0949">S-adenosyl-L-methionine</keyword>
<dbReference type="EMBL" id="SDOZ01000002">
    <property type="protein sequence ID" value="RXZ62307.1"/>
    <property type="molecule type" value="Genomic_DNA"/>
</dbReference>
<evidence type="ECO:0000256" key="5">
    <source>
        <dbReference type="ARBA" id="ARBA00022485"/>
    </source>
</evidence>
<evidence type="ECO:0000256" key="11">
    <source>
        <dbReference type="ARBA" id="ARBA00047365"/>
    </source>
</evidence>
<evidence type="ECO:0000313" key="14">
    <source>
        <dbReference type="Proteomes" id="UP000291269"/>
    </source>
</evidence>
<evidence type="ECO:0000256" key="9">
    <source>
        <dbReference type="ARBA" id="ARBA00023004"/>
    </source>
</evidence>
<gene>
    <name evidence="13" type="primary">nrdG</name>
    <name evidence="13" type="ORF">ESZ91_07900</name>
</gene>
<dbReference type="SFLD" id="SFLDG01063">
    <property type="entry name" value="activating_enzymes__group_1"/>
    <property type="match status" value="1"/>
</dbReference>
<dbReference type="PIRSF" id="PIRSF000368">
    <property type="entry name" value="NrdG"/>
    <property type="match status" value="1"/>
</dbReference>
<keyword evidence="10" id="KW-0411">Iron-sulfur</keyword>
<accession>A0A4Q2KE91</accession>
<keyword evidence="5" id="KW-0004">4Fe-4S</keyword>
<dbReference type="NCBIfam" id="TIGR02491">
    <property type="entry name" value="NrdG"/>
    <property type="match status" value="1"/>
</dbReference>
<evidence type="ECO:0000256" key="3">
    <source>
        <dbReference type="ARBA" id="ARBA00009777"/>
    </source>
</evidence>
<evidence type="ECO:0000256" key="2">
    <source>
        <dbReference type="ARBA" id="ARBA00003852"/>
    </source>
</evidence>
<evidence type="ECO:0000256" key="12">
    <source>
        <dbReference type="PIRNR" id="PIRNR000368"/>
    </source>
</evidence>
<dbReference type="SFLD" id="SFLDG01066">
    <property type="entry name" value="organic_radical-activating_enz"/>
    <property type="match status" value="1"/>
</dbReference>
<dbReference type="GO" id="GO:0004748">
    <property type="term" value="F:ribonucleoside-diphosphate reductase activity, thioredoxin disulfide as acceptor"/>
    <property type="evidence" value="ECO:0007669"/>
    <property type="project" value="TreeGrafter"/>
</dbReference>
<dbReference type="AlphaFoldDB" id="A0A4Q2KE91"/>
<dbReference type="InterPro" id="IPR001989">
    <property type="entry name" value="Radical_activat_CS"/>
</dbReference>
<keyword evidence="9" id="KW-0408">Iron</keyword>
<dbReference type="PANTHER" id="PTHR30352">
    <property type="entry name" value="PYRUVATE FORMATE-LYASE-ACTIVATING ENZYME"/>
    <property type="match status" value="1"/>
</dbReference>
<dbReference type="PANTHER" id="PTHR30352:SF2">
    <property type="entry name" value="ANAEROBIC RIBONUCLEOSIDE-TRIPHOSPHATE REDUCTASE-ACTIVATING PROTEIN"/>
    <property type="match status" value="1"/>
</dbReference>
<evidence type="ECO:0000256" key="4">
    <source>
        <dbReference type="ARBA" id="ARBA00014281"/>
    </source>
</evidence>
<dbReference type="SFLD" id="SFLDS00029">
    <property type="entry name" value="Radical_SAM"/>
    <property type="match status" value="1"/>
</dbReference>
<keyword evidence="7" id="KW-0479">Metal-binding</keyword>
<comment type="caution">
    <text evidence="13">The sequence shown here is derived from an EMBL/GenBank/DDBJ whole genome shotgun (WGS) entry which is preliminary data.</text>
</comment>
<evidence type="ECO:0000256" key="8">
    <source>
        <dbReference type="ARBA" id="ARBA00023002"/>
    </source>
</evidence>
<dbReference type="CDD" id="cd01335">
    <property type="entry name" value="Radical_SAM"/>
    <property type="match status" value="1"/>
</dbReference>
<organism evidence="13 14">
    <name type="scientific">Candidatus Borkfalkia ceftriaxoniphila</name>
    <dbReference type="NCBI Taxonomy" id="2508949"/>
    <lineage>
        <taxon>Bacteria</taxon>
        <taxon>Bacillati</taxon>
        <taxon>Bacillota</taxon>
        <taxon>Clostridia</taxon>
        <taxon>Christensenellales</taxon>
        <taxon>Christensenellaceae</taxon>
        <taxon>Candidatus Borkfalkia</taxon>
    </lineage>
</organism>
<sequence>MNYATIKKHDVANGVGVRVSLFVSGCTHRCKGCFNAEAWDFSFGKEFTEETEREIVEALAPSYIAGLSLLGGEPFEPANQRALVKLLRRVRREYPQKTVWCYTGYLYDSDLCEGGRAHCEATDEMLSFIDVLVDGEFVEEKKDLKLQFRGSSNQRILDVKECLKTGGLVFYRQGEYR</sequence>
<dbReference type="Proteomes" id="UP000291269">
    <property type="component" value="Unassembled WGS sequence"/>
</dbReference>
<reference evidence="13 14" key="1">
    <citation type="journal article" date="2019" name="Gut">
        <title>Antibiotics-induced monodominance of a novel gut bacterial order.</title>
        <authorList>
            <person name="Hildebrand F."/>
            <person name="Moitinho-Silva L."/>
            <person name="Blasche S."/>
            <person name="Jahn M.T."/>
            <person name="Gossmann T.I."/>
            <person name="Heuerta-Cepas J."/>
            <person name="Hercog R."/>
            <person name="Luetge M."/>
            <person name="Bahram M."/>
            <person name="Pryszlak A."/>
            <person name="Alves R.J."/>
            <person name="Waszak S.M."/>
            <person name="Zhu A."/>
            <person name="Ye L."/>
            <person name="Costea P.I."/>
            <person name="Aalvink S."/>
            <person name="Belzer C."/>
            <person name="Forslund S.K."/>
            <person name="Sunagawa S."/>
            <person name="Hentschel U."/>
            <person name="Merten C."/>
            <person name="Patil K.R."/>
            <person name="Benes V."/>
            <person name="Bork P."/>
        </authorList>
    </citation>
    <scope>NUCLEOTIDE SEQUENCE [LARGE SCALE GENOMIC DNA]</scope>
    <source>
        <strain evidence="13 14">HDS1380</strain>
    </source>
</reference>
<dbReference type="InterPro" id="IPR034457">
    <property type="entry name" value="Organic_radical-activating"/>
</dbReference>
<dbReference type="InterPro" id="IPR058240">
    <property type="entry name" value="rSAM_sf"/>
</dbReference>
<comment type="function">
    <text evidence="2 12">Activation of anaerobic ribonucleoside-triphosphate reductase under anaerobic conditions by generation of an organic free radical, using S-adenosylmethionine and reduced flavodoxin as cosubstrates to produce 5'-deoxy-adenosine.</text>
</comment>
<evidence type="ECO:0000256" key="7">
    <source>
        <dbReference type="ARBA" id="ARBA00022723"/>
    </source>
</evidence>
<keyword evidence="8 12" id="KW-0560">Oxidoreductase</keyword>
<comment type="cofactor">
    <cofactor evidence="1">
        <name>[4Fe-4S] cluster</name>
        <dbReference type="ChEBI" id="CHEBI:49883"/>
    </cofactor>
</comment>
<dbReference type="RefSeq" id="WP_129225890.1">
    <property type="nucleotide sequence ID" value="NZ_SDOZ01000002.1"/>
</dbReference>